<feature type="repeat" description="WD" evidence="3">
    <location>
        <begin position="153"/>
        <end position="193"/>
    </location>
</feature>
<evidence type="ECO:0000256" key="2">
    <source>
        <dbReference type="ARBA" id="ARBA00022737"/>
    </source>
</evidence>
<dbReference type="PANTHER" id="PTHR14221:SF0">
    <property type="entry name" value="WD REPEAT-CONTAINING PROTEIN 44"/>
    <property type="match status" value="1"/>
</dbReference>
<dbReference type="Proteomes" id="UP000717585">
    <property type="component" value="Unassembled WGS sequence"/>
</dbReference>
<dbReference type="PROSITE" id="PS50294">
    <property type="entry name" value="WD_REPEATS_REGION"/>
    <property type="match status" value="1"/>
</dbReference>
<accession>A0A8J6AVN0</accession>
<keyword evidence="2" id="KW-0677">Repeat</keyword>
<feature type="repeat" description="WD" evidence="3">
    <location>
        <begin position="110"/>
        <end position="143"/>
    </location>
</feature>
<evidence type="ECO:0000256" key="4">
    <source>
        <dbReference type="SAM" id="MobiDB-lite"/>
    </source>
</evidence>
<evidence type="ECO:0000256" key="3">
    <source>
        <dbReference type="PROSITE-ProRule" id="PRU00221"/>
    </source>
</evidence>
<dbReference type="EMBL" id="JAHDYR010000007">
    <property type="protein sequence ID" value="KAG9395926.1"/>
    <property type="molecule type" value="Genomic_DNA"/>
</dbReference>
<comment type="caution">
    <text evidence="5">The sequence shown here is derived from an EMBL/GenBank/DDBJ whole genome shotgun (WGS) entry which is preliminary data.</text>
</comment>
<reference evidence="5" key="1">
    <citation type="submission" date="2021-05" db="EMBL/GenBank/DDBJ databases">
        <title>A free-living protist that lacks canonical eukaryotic 1 DNA replication and segregation systems.</title>
        <authorList>
            <person name="Salas-Leiva D.E."/>
            <person name="Tromer E.C."/>
            <person name="Curtis B.A."/>
            <person name="Jerlstrom-Hultqvist J."/>
            <person name="Kolisko M."/>
            <person name="Yi Z."/>
            <person name="Salas-Leiva J.S."/>
            <person name="Gallot-Lavallee L."/>
            <person name="Kops G.J.P.L."/>
            <person name="Archibald J.M."/>
            <person name="Simpson A.G.B."/>
            <person name="Roger A.J."/>
        </authorList>
    </citation>
    <scope>NUCLEOTIDE SEQUENCE</scope>
    <source>
        <strain evidence="5">BICM</strain>
    </source>
</reference>
<dbReference type="PANTHER" id="PTHR14221">
    <property type="entry name" value="WD REPEAT DOMAIN 44"/>
    <property type="match status" value="1"/>
</dbReference>
<evidence type="ECO:0000256" key="1">
    <source>
        <dbReference type="ARBA" id="ARBA00022574"/>
    </source>
</evidence>
<keyword evidence="1 3" id="KW-0853">WD repeat</keyword>
<dbReference type="InterPro" id="IPR019775">
    <property type="entry name" value="WD40_repeat_CS"/>
</dbReference>
<gene>
    <name evidence="5" type="ORF">J8273_2275</name>
</gene>
<dbReference type="AlphaFoldDB" id="A0A8J6AVN0"/>
<name>A0A8J6AVN0_9EUKA</name>
<dbReference type="InterPro" id="IPR001680">
    <property type="entry name" value="WD40_rpt"/>
</dbReference>
<dbReference type="Gene3D" id="2.130.10.10">
    <property type="entry name" value="YVTN repeat-like/Quinoprotein amine dehydrogenase"/>
    <property type="match status" value="2"/>
</dbReference>
<dbReference type="SMART" id="SM00320">
    <property type="entry name" value="WD40"/>
    <property type="match status" value="6"/>
</dbReference>
<organism evidence="5 6">
    <name type="scientific">Carpediemonas membranifera</name>
    <dbReference type="NCBI Taxonomy" id="201153"/>
    <lineage>
        <taxon>Eukaryota</taxon>
        <taxon>Metamonada</taxon>
        <taxon>Carpediemonas-like organisms</taxon>
        <taxon>Carpediemonas</taxon>
    </lineage>
</organism>
<dbReference type="OrthoDB" id="1932312at2759"/>
<proteinExistence type="predicted"/>
<dbReference type="InterPro" id="IPR040324">
    <property type="entry name" value="WDR44/Dgr2"/>
</dbReference>
<feature type="compositionally biased region" description="Acidic residues" evidence="4">
    <location>
        <begin position="1"/>
        <end position="18"/>
    </location>
</feature>
<dbReference type="Pfam" id="PF00400">
    <property type="entry name" value="WD40"/>
    <property type="match status" value="4"/>
</dbReference>
<keyword evidence="6" id="KW-1185">Reference proteome</keyword>
<feature type="region of interest" description="Disordered" evidence="4">
    <location>
        <begin position="1"/>
        <end position="33"/>
    </location>
</feature>
<evidence type="ECO:0000313" key="5">
    <source>
        <dbReference type="EMBL" id="KAG9395926.1"/>
    </source>
</evidence>
<dbReference type="SUPFAM" id="SSF50978">
    <property type="entry name" value="WD40 repeat-like"/>
    <property type="match status" value="1"/>
</dbReference>
<sequence>MSDSEDYQDFEDDDEFETASDHSSAEEGSKELPSHIEEQFIIRDLDTGRVINLLEDSATENLAAPLTRISQLREISKTPVSPIIPGRRIPVSKKGIRAPVITAIQELQTIREHVGPVWSLARSADSSQIASGGRDQILRIWDVGNIITPASTHIGHTADILDITWSTGGRLITASSDGTARLWTAGQEGPVETLAHPAHVMSADIHPADPQCVVTASADGVVRLIDVGSKRVLAKGAAPGMPTVVRFCPSGGRVVVGTVTGHLKVLDGASLAPLASWAKQSAGCVAGLVVPDDNTIIASSGDSRIRVFSGDTFICRQTYAGHSTKTTVARPSVSADGRLLCSGSDKASVFMWPMNSGVKGCLRFRIDGPAVSTILLGNPTDEMGGVMLVTGDEDGTMRLFGRGSV</sequence>
<feature type="compositionally biased region" description="Basic and acidic residues" evidence="4">
    <location>
        <begin position="19"/>
        <end position="33"/>
    </location>
</feature>
<dbReference type="InterPro" id="IPR036322">
    <property type="entry name" value="WD40_repeat_dom_sf"/>
</dbReference>
<protein>
    <submittedName>
        <fullName evidence="5">WD domain G-beta repeat</fullName>
    </submittedName>
</protein>
<dbReference type="InterPro" id="IPR015943">
    <property type="entry name" value="WD40/YVTN_repeat-like_dom_sf"/>
</dbReference>
<dbReference type="PROSITE" id="PS00678">
    <property type="entry name" value="WD_REPEATS_1"/>
    <property type="match status" value="1"/>
</dbReference>
<dbReference type="PROSITE" id="PS50082">
    <property type="entry name" value="WD_REPEATS_2"/>
    <property type="match status" value="2"/>
</dbReference>
<evidence type="ECO:0000313" key="6">
    <source>
        <dbReference type="Proteomes" id="UP000717585"/>
    </source>
</evidence>